<evidence type="ECO:0000313" key="2">
    <source>
        <dbReference type="Proteomes" id="UP000566819"/>
    </source>
</evidence>
<protein>
    <submittedName>
        <fullName evidence="1">Uncharacterized protein</fullName>
    </submittedName>
</protein>
<keyword evidence="2" id="KW-1185">Reference proteome</keyword>
<dbReference type="Proteomes" id="UP000566819">
    <property type="component" value="Unassembled WGS sequence"/>
</dbReference>
<proteinExistence type="predicted"/>
<comment type="caution">
    <text evidence="1">The sequence shown here is derived from an EMBL/GenBank/DDBJ whole genome shotgun (WGS) entry which is preliminary data.</text>
</comment>
<dbReference type="EMBL" id="JAAMPI010000694">
    <property type="protein sequence ID" value="KAF4629308.1"/>
    <property type="molecule type" value="Genomic_DNA"/>
</dbReference>
<name>A0A8H4W082_9HELO</name>
<reference evidence="1 2" key="1">
    <citation type="submission" date="2020-03" db="EMBL/GenBank/DDBJ databases">
        <title>Draft Genome Sequence of Cudoniella acicularis.</title>
        <authorList>
            <person name="Buettner E."/>
            <person name="Kellner H."/>
        </authorList>
    </citation>
    <scope>NUCLEOTIDE SEQUENCE [LARGE SCALE GENOMIC DNA]</scope>
    <source>
        <strain evidence="1 2">DSM 108380</strain>
    </source>
</reference>
<dbReference type="AlphaFoldDB" id="A0A8H4W082"/>
<sequence length="182" mass="20371">MDHHIAEELRNFFHRKRTVQNRLEKQLLQLFFQESCIRYQPGSHFSSHQHNVLPILTISHRRNSTILHINYPLTKNTSNTMSTNPLVEQSESLEISTNVNDTAECLEESGHGDETSEYLGTNIDTDLSGLTLEEGGGVRKDGYVENGAQVVKASASKIHYVLERSNDHIEDLSKGASAVSAP</sequence>
<accession>A0A8H4W082</accession>
<gene>
    <name evidence="1" type="ORF">G7Y89_g8836</name>
</gene>
<evidence type="ECO:0000313" key="1">
    <source>
        <dbReference type="EMBL" id="KAF4629308.1"/>
    </source>
</evidence>
<organism evidence="1 2">
    <name type="scientific">Cudoniella acicularis</name>
    <dbReference type="NCBI Taxonomy" id="354080"/>
    <lineage>
        <taxon>Eukaryota</taxon>
        <taxon>Fungi</taxon>
        <taxon>Dikarya</taxon>
        <taxon>Ascomycota</taxon>
        <taxon>Pezizomycotina</taxon>
        <taxon>Leotiomycetes</taxon>
        <taxon>Helotiales</taxon>
        <taxon>Tricladiaceae</taxon>
        <taxon>Cudoniella</taxon>
    </lineage>
</organism>